<proteinExistence type="predicted"/>
<reference evidence="1" key="2">
    <citation type="journal article" date="2015" name="Fish Shellfish Immunol.">
        <title>Early steps in the European eel (Anguilla anguilla)-Vibrio vulnificus interaction in the gills: Role of the RtxA13 toxin.</title>
        <authorList>
            <person name="Callol A."/>
            <person name="Pajuelo D."/>
            <person name="Ebbesson L."/>
            <person name="Teles M."/>
            <person name="MacKenzie S."/>
            <person name="Amaro C."/>
        </authorList>
    </citation>
    <scope>NUCLEOTIDE SEQUENCE</scope>
</reference>
<dbReference type="AlphaFoldDB" id="A0A0E9WB59"/>
<accession>A0A0E9WB59</accession>
<reference evidence="1" key="1">
    <citation type="submission" date="2014-11" db="EMBL/GenBank/DDBJ databases">
        <authorList>
            <person name="Amaro Gonzalez C."/>
        </authorList>
    </citation>
    <scope>NUCLEOTIDE SEQUENCE</scope>
</reference>
<organism evidence="1">
    <name type="scientific">Anguilla anguilla</name>
    <name type="common">European freshwater eel</name>
    <name type="synonym">Muraena anguilla</name>
    <dbReference type="NCBI Taxonomy" id="7936"/>
    <lineage>
        <taxon>Eukaryota</taxon>
        <taxon>Metazoa</taxon>
        <taxon>Chordata</taxon>
        <taxon>Craniata</taxon>
        <taxon>Vertebrata</taxon>
        <taxon>Euteleostomi</taxon>
        <taxon>Actinopterygii</taxon>
        <taxon>Neopterygii</taxon>
        <taxon>Teleostei</taxon>
        <taxon>Anguilliformes</taxon>
        <taxon>Anguillidae</taxon>
        <taxon>Anguilla</taxon>
    </lineage>
</organism>
<evidence type="ECO:0000313" key="1">
    <source>
        <dbReference type="EMBL" id="JAH87639.1"/>
    </source>
</evidence>
<dbReference type="EMBL" id="GBXM01020938">
    <property type="protein sequence ID" value="JAH87639.1"/>
    <property type="molecule type" value="Transcribed_RNA"/>
</dbReference>
<sequence>MRTSTRLKMPSRSSLARASCDFFMTSMRFFAAKTSAIS</sequence>
<name>A0A0E9WB59_ANGAN</name>
<protein>
    <submittedName>
        <fullName evidence="1">Uncharacterized protein</fullName>
    </submittedName>
</protein>